<gene>
    <name evidence="2" type="ORF">PSON_ATCC_30995.1.T1210054</name>
</gene>
<comment type="caution">
    <text evidence="2">The sequence shown here is derived from an EMBL/GenBank/DDBJ whole genome shotgun (WGS) entry which is preliminary data.</text>
</comment>
<feature type="transmembrane region" description="Helical" evidence="1">
    <location>
        <begin position="160"/>
        <end position="181"/>
    </location>
</feature>
<proteinExistence type="predicted"/>
<organism evidence="2 3">
    <name type="scientific">Paramecium sonneborni</name>
    <dbReference type="NCBI Taxonomy" id="65129"/>
    <lineage>
        <taxon>Eukaryota</taxon>
        <taxon>Sar</taxon>
        <taxon>Alveolata</taxon>
        <taxon>Ciliophora</taxon>
        <taxon>Intramacronucleata</taxon>
        <taxon>Oligohymenophorea</taxon>
        <taxon>Peniculida</taxon>
        <taxon>Parameciidae</taxon>
        <taxon>Paramecium</taxon>
    </lineage>
</organism>
<protein>
    <recommendedName>
        <fullName evidence="4">Transmembrane protein</fullName>
    </recommendedName>
</protein>
<accession>A0A8S1QVH1</accession>
<keyword evidence="3" id="KW-1185">Reference proteome</keyword>
<keyword evidence="1" id="KW-0472">Membrane</keyword>
<evidence type="ECO:0008006" key="4">
    <source>
        <dbReference type="Google" id="ProtNLM"/>
    </source>
</evidence>
<evidence type="ECO:0000256" key="1">
    <source>
        <dbReference type="SAM" id="Phobius"/>
    </source>
</evidence>
<keyword evidence="1" id="KW-0812">Transmembrane</keyword>
<evidence type="ECO:0000313" key="2">
    <source>
        <dbReference type="EMBL" id="CAD8119413.1"/>
    </source>
</evidence>
<keyword evidence="1" id="KW-1133">Transmembrane helix</keyword>
<sequence>MLHIKWLHFNLNITNNLNLLLIRLMISISKIILLMILEIVLYLHHNLWLQLLNGFMNIIMDQPISQLNQLSIVHNIMEMLYVSSIYDSKDSQGQKLFTQSGYLGLTCSCKFQKLHSLLLIYFQGIDHCGHPCMIQDTLFIQFSSDILMTKLNSKIFMKDVPILTFQILCKYQLYLFILFYFHSYELNQPTFMSYSSITYHLNYFNYFTQ</sequence>
<dbReference type="EMBL" id="CAJJDN010000121">
    <property type="protein sequence ID" value="CAD8119413.1"/>
    <property type="molecule type" value="Genomic_DNA"/>
</dbReference>
<reference evidence="2" key="1">
    <citation type="submission" date="2021-01" db="EMBL/GenBank/DDBJ databases">
        <authorList>
            <consortium name="Genoscope - CEA"/>
            <person name="William W."/>
        </authorList>
    </citation>
    <scope>NUCLEOTIDE SEQUENCE</scope>
</reference>
<evidence type="ECO:0000313" key="3">
    <source>
        <dbReference type="Proteomes" id="UP000692954"/>
    </source>
</evidence>
<dbReference type="AlphaFoldDB" id="A0A8S1QVH1"/>
<dbReference type="Proteomes" id="UP000692954">
    <property type="component" value="Unassembled WGS sequence"/>
</dbReference>
<feature type="transmembrane region" description="Helical" evidence="1">
    <location>
        <begin position="20"/>
        <end position="43"/>
    </location>
</feature>
<name>A0A8S1QVH1_9CILI</name>